<protein>
    <recommendedName>
        <fullName evidence="2">LysM domain-containing protein</fullName>
    </recommendedName>
</protein>
<gene>
    <name evidence="3" type="ORF">AUJ95_00130</name>
</gene>
<dbReference type="InterPro" id="IPR036779">
    <property type="entry name" value="LysM_dom_sf"/>
</dbReference>
<dbReference type="Pfam" id="PF01476">
    <property type="entry name" value="LysM"/>
    <property type="match status" value="1"/>
</dbReference>
<dbReference type="SMART" id="SM00257">
    <property type="entry name" value="LysM"/>
    <property type="match status" value="1"/>
</dbReference>
<dbReference type="SUPFAM" id="SSF54106">
    <property type="entry name" value="LysM domain"/>
    <property type="match status" value="1"/>
</dbReference>
<evidence type="ECO:0000313" key="3">
    <source>
        <dbReference type="EMBL" id="OIP43740.1"/>
    </source>
</evidence>
<proteinExistence type="predicted"/>
<dbReference type="PANTHER" id="PTHR34700:SF4">
    <property type="entry name" value="PHAGE-LIKE ELEMENT PBSX PROTEIN XKDP"/>
    <property type="match status" value="1"/>
</dbReference>
<accession>A0A1J5E5P4</accession>
<keyword evidence="1" id="KW-0175">Coiled coil</keyword>
<dbReference type="AlphaFoldDB" id="A0A1J5E5P4"/>
<dbReference type="InterPro" id="IPR018392">
    <property type="entry name" value="LysM"/>
</dbReference>
<feature type="domain" description="LysM" evidence="2">
    <location>
        <begin position="34"/>
        <end position="81"/>
    </location>
</feature>
<dbReference type="Gene3D" id="3.10.350.10">
    <property type="entry name" value="LysM domain"/>
    <property type="match status" value="1"/>
</dbReference>
<name>A0A1J5E5P4_9BACT</name>
<evidence type="ECO:0000313" key="4">
    <source>
        <dbReference type="Proteomes" id="UP000183085"/>
    </source>
</evidence>
<dbReference type="EMBL" id="MNYI01000006">
    <property type="protein sequence ID" value="OIP43740.1"/>
    <property type="molecule type" value="Genomic_DNA"/>
</dbReference>
<feature type="coiled-coil region" evidence="1">
    <location>
        <begin position="90"/>
        <end position="172"/>
    </location>
</feature>
<evidence type="ECO:0000256" key="1">
    <source>
        <dbReference type="SAM" id="Coils"/>
    </source>
</evidence>
<dbReference type="CDD" id="cd00118">
    <property type="entry name" value="LysM"/>
    <property type="match status" value="1"/>
</dbReference>
<evidence type="ECO:0000259" key="2">
    <source>
        <dbReference type="PROSITE" id="PS51782"/>
    </source>
</evidence>
<dbReference type="Proteomes" id="UP000183085">
    <property type="component" value="Unassembled WGS sequence"/>
</dbReference>
<dbReference type="PANTHER" id="PTHR34700">
    <property type="entry name" value="POTASSIUM BINDING PROTEIN KBP"/>
    <property type="match status" value="1"/>
</dbReference>
<sequence>MYRFIFCIIFFIIMYGICEAKIIPKELVENRDYKIITIKKGDTLWQLAKKHYNNPHMWVNFRAYNDFTDPHWIYPGEKLIISFIEVERVVKFLKEQRDGVKSQKNEEEERLKQLLLQQEELAKKLQEEKQQKDRALLQTEIDGLKAANNILLSEHNQKIMELSEQFHGMKQKEELLRLSIAELERKLDTGGTDLLQGNGVSCLSEKPEKESHLLKHFLAFGIACGIILLNSL</sequence>
<comment type="caution">
    <text evidence="3">The sequence shown here is derived from an EMBL/GenBank/DDBJ whole genome shotgun (WGS) entry which is preliminary data.</text>
</comment>
<dbReference type="InterPro" id="IPR052196">
    <property type="entry name" value="Bact_Kbp"/>
</dbReference>
<reference evidence="3 4" key="1">
    <citation type="journal article" date="2016" name="Environ. Microbiol.">
        <title>Genomic resolution of a cold subsurface aquifer community provides metabolic insights for novel microbes adapted to high CO concentrations.</title>
        <authorList>
            <person name="Probst A.J."/>
            <person name="Castelle C.J."/>
            <person name="Singh A."/>
            <person name="Brown C.T."/>
            <person name="Anantharaman K."/>
            <person name="Sharon I."/>
            <person name="Hug L.A."/>
            <person name="Burstein D."/>
            <person name="Emerson J.B."/>
            <person name="Thomas B.C."/>
            <person name="Banfield J.F."/>
        </authorList>
    </citation>
    <scope>NUCLEOTIDE SEQUENCE [LARGE SCALE GENOMIC DNA]</scope>
    <source>
        <strain evidence="3">CG2_30_40_21</strain>
    </source>
</reference>
<dbReference type="PROSITE" id="PS51782">
    <property type="entry name" value="LYSM"/>
    <property type="match status" value="1"/>
</dbReference>
<organism evidence="3 4">
    <name type="scientific">Candidatus Desantisbacteria bacterium CG2_30_40_21</name>
    <dbReference type="NCBI Taxonomy" id="1817895"/>
    <lineage>
        <taxon>Bacteria</taxon>
        <taxon>Candidatus Desantisiibacteriota</taxon>
    </lineage>
</organism>
<dbReference type="STRING" id="1817895.AUJ95_00130"/>